<dbReference type="EMBL" id="CP020570">
    <property type="protein sequence ID" value="ARF61012.1"/>
    <property type="molecule type" value="Genomic_DNA"/>
</dbReference>
<sequence>MADEPAGPPALADLPGARGQVRGVTETLRTGLHSVWLLPDRLVATGQADELYLRALSGTRRHIDVPPTGDAELPPPAEGAASHPSWDAGYGPDTDQLPYLDQYDDGFDLGWEGDGYAPAIPAPRSGGSGTPLPQRDLAARIAKELSAPADDVAGWLTFPDDGTPPPVIGIRAWAEPDGGPVRGAGIEGLHRSLSAAVRAAGLPPGERPRLFVVARLRDLPEGLPDELHQDSGATAVHWWWDALGRLDVSTAVASCLAAARTAGQDGDSSGERVRRQLTAETVVEICGPDLELARGLALGWDGQQRTLDAALRRCLAAGPPVTGGTAEAPARMGARRRPGTDVREAWSGGAIAAWEGRLRPHPGTWYPVGPAAELTGDARARLAALIAQAQQRVVLPWIEEARQRLAVRSLSHLKRPVESVVEDYIERPALHLRDRPERAFLEIQVGELLHAHRQGAVALPGHEAQLLRLLVKVRNILSHRSVLHDATLKEFRDELSRSDLRTS</sequence>
<dbReference type="GeneID" id="63979080"/>
<gene>
    <name evidence="2" type="ORF">B1H20_06085</name>
</gene>
<evidence type="ECO:0000313" key="3">
    <source>
        <dbReference type="Proteomes" id="UP000192445"/>
    </source>
</evidence>
<evidence type="ECO:0008006" key="4">
    <source>
        <dbReference type="Google" id="ProtNLM"/>
    </source>
</evidence>
<dbReference type="Proteomes" id="UP000192445">
    <property type="component" value="Chromosome"/>
</dbReference>
<feature type="region of interest" description="Disordered" evidence="1">
    <location>
        <begin position="61"/>
        <end position="97"/>
    </location>
</feature>
<organism evidence="2 3">
    <name type="scientific">Streptomyces violaceoruber</name>
    <dbReference type="NCBI Taxonomy" id="1935"/>
    <lineage>
        <taxon>Bacteria</taxon>
        <taxon>Bacillati</taxon>
        <taxon>Actinomycetota</taxon>
        <taxon>Actinomycetes</taxon>
        <taxon>Kitasatosporales</taxon>
        <taxon>Streptomycetaceae</taxon>
        <taxon>Streptomyces</taxon>
        <taxon>Streptomyces violaceoruber group</taxon>
    </lineage>
</organism>
<accession>A0A1V0U7U2</accession>
<dbReference type="RefSeq" id="WP_030117437.1">
    <property type="nucleotide sequence ID" value="NZ_CP020570.1"/>
</dbReference>
<evidence type="ECO:0000256" key="1">
    <source>
        <dbReference type="SAM" id="MobiDB-lite"/>
    </source>
</evidence>
<dbReference type="OrthoDB" id="3678450at2"/>
<proteinExistence type="predicted"/>
<dbReference type="AlphaFoldDB" id="A0A1V0U7U2"/>
<reference evidence="2 3" key="1">
    <citation type="submission" date="2017-03" db="EMBL/GenBank/DDBJ databases">
        <title>Complete Genome Sequence of a natural compounds producer, Streptomyces violaceus S21.</title>
        <authorList>
            <person name="Zhong C."/>
            <person name="Zhao Z."/>
            <person name="Fu J."/>
            <person name="Zong G."/>
            <person name="Qin R."/>
            <person name="Cao G."/>
        </authorList>
    </citation>
    <scope>NUCLEOTIDE SEQUENCE [LARGE SCALE GENOMIC DNA]</scope>
    <source>
        <strain evidence="2 3">S21</strain>
    </source>
</reference>
<name>A0A1V0U7U2_STRVN</name>
<dbReference type="STRING" id="1935.B1H20_06085"/>
<dbReference type="KEGG" id="svu:B1H20_06085"/>
<evidence type="ECO:0000313" key="2">
    <source>
        <dbReference type="EMBL" id="ARF61012.1"/>
    </source>
</evidence>
<protein>
    <recommendedName>
        <fullName evidence="4">ApeA N-terminal domain-containing protein</fullName>
    </recommendedName>
</protein>